<dbReference type="SUPFAM" id="SSF54695">
    <property type="entry name" value="POZ domain"/>
    <property type="match status" value="1"/>
</dbReference>
<dbReference type="SUPFAM" id="SSF49599">
    <property type="entry name" value="TRAF domain-like"/>
    <property type="match status" value="1"/>
</dbReference>
<feature type="domain" description="MATH" evidence="2">
    <location>
        <begin position="8"/>
        <end position="130"/>
    </location>
</feature>
<dbReference type="OMA" id="AIRRCEQ"/>
<dbReference type="AlphaFoldDB" id="E3MUU7"/>
<dbReference type="InterPro" id="IPR052664">
    <property type="entry name" value="BTB-MATH_domain_protein"/>
</dbReference>
<dbReference type="OrthoDB" id="6130897at2759"/>
<dbReference type="InterPro" id="IPR008974">
    <property type="entry name" value="TRAF-like"/>
</dbReference>
<protein>
    <recommendedName>
        <fullName evidence="5">BTB domain-containing protein</fullName>
    </recommendedName>
</protein>
<dbReference type="CDD" id="cd18186">
    <property type="entry name" value="BTB_POZ_ZBTB_KLHL-like"/>
    <property type="match status" value="1"/>
</dbReference>
<keyword evidence="4" id="KW-1185">Reference proteome</keyword>
<dbReference type="Proteomes" id="UP000008281">
    <property type="component" value="Unassembled WGS sequence"/>
</dbReference>
<dbReference type="HOGENOM" id="CLU_051249_2_0_1"/>
<dbReference type="Pfam" id="PF00651">
    <property type="entry name" value="BTB"/>
    <property type="match status" value="1"/>
</dbReference>
<evidence type="ECO:0000313" key="3">
    <source>
        <dbReference type="EMBL" id="EFP09885.1"/>
    </source>
</evidence>
<accession>E3MUU7</accession>
<dbReference type="PANTHER" id="PTHR22743">
    <property type="entry name" value="MEPRIN/TRAF-LIKE MATH FAMILY-C.ELEGANS"/>
    <property type="match status" value="1"/>
</dbReference>
<sequence>MTSSGYNEFILTHVFKNVSSLKEGENDFSDVEEHFDVPWKLYASRRGSCLGLFLHCDKLCKDGDWSIDIDLDIKLMSVKGKIISRSSSHCFPGPDGGIQPKGFGWPNFIEWDQMEKDHKVDDDIFVMARVKIKKTTGINNRKRQFFDETTSDFSDVVLIVEDEKFHVSKLFLARQSSYFTSLFLGDFEEAKKSEISLTGVESEKFQNFLEVLHGEDAINGIYKKFDICGRISLITDATVDGILSLADMYDAPTAIRRCEQFMIEKSEKSLKTKLQMSTRYKMKKLQNFCLVKIKTKEDIRSVLPGDLSELDPSVWSHLMHLLASID</sequence>
<dbReference type="EMBL" id="DS268480">
    <property type="protein sequence ID" value="EFP09885.1"/>
    <property type="molecule type" value="Genomic_DNA"/>
</dbReference>
<dbReference type="Gene3D" id="2.60.210.10">
    <property type="entry name" value="Apoptosis, Tumor Necrosis Factor Receptor Associated Protein 2, Chain A"/>
    <property type="match status" value="1"/>
</dbReference>
<dbReference type="InterPro" id="IPR000210">
    <property type="entry name" value="BTB/POZ_dom"/>
</dbReference>
<dbReference type="CDD" id="cd00121">
    <property type="entry name" value="MATH"/>
    <property type="match status" value="1"/>
</dbReference>
<evidence type="ECO:0008006" key="5">
    <source>
        <dbReference type="Google" id="ProtNLM"/>
    </source>
</evidence>
<organism evidence="4">
    <name type="scientific">Caenorhabditis remanei</name>
    <name type="common">Caenorhabditis vulgaris</name>
    <dbReference type="NCBI Taxonomy" id="31234"/>
    <lineage>
        <taxon>Eukaryota</taxon>
        <taxon>Metazoa</taxon>
        <taxon>Ecdysozoa</taxon>
        <taxon>Nematoda</taxon>
        <taxon>Chromadorea</taxon>
        <taxon>Rhabditida</taxon>
        <taxon>Rhabditina</taxon>
        <taxon>Rhabditomorpha</taxon>
        <taxon>Rhabditoidea</taxon>
        <taxon>Rhabditidae</taxon>
        <taxon>Peloderinae</taxon>
        <taxon>Caenorhabditis</taxon>
    </lineage>
</organism>
<dbReference type="STRING" id="31234.E3MUU7"/>
<dbReference type="PANTHER" id="PTHR22743:SF165">
    <property type="entry name" value="BTB AND MATH DOMAIN CONTAINING-RELATED"/>
    <property type="match status" value="1"/>
</dbReference>
<dbReference type="PROSITE" id="PS50097">
    <property type="entry name" value="BTB"/>
    <property type="match status" value="1"/>
</dbReference>
<dbReference type="InterPro" id="IPR011333">
    <property type="entry name" value="SKP1/BTB/POZ_sf"/>
</dbReference>
<reference evidence="3" key="1">
    <citation type="submission" date="2007-07" db="EMBL/GenBank/DDBJ databases">
        <title>PCAP assembly of the Caenorhabditis remanei genome.</title>
        <authorList>
            <consortium name="The Caenorhabditis remanei Sequencing Consortium"/>
            <person name="Wilson R.K."/>
        </authorList>
    </citation>
    <scope>NUCLEOTIDE SEQUENCE [LARGE SCALE GENOMIC DNA]</scope>
    <source>
        <strain evidence="3">PB4641</strain>
    </source>
</reference>
<dbReference type="InterPro" id="IPR002083">
    <property type="entry name" value="MATH/TRAF_dom"/>
</dbReference>
<evidence type="ECO:0000313" key="4">
    <source>
        <dbReference type="Proteomes" id="UP000008281"/>
    </source>
</evidence>
<dbReference type="PROSITE" id="PS50144">
    <property type="entry name" value="MATH"/>
    <property type="match status" value="1"/>
</dbReference>
<dbReference type="InParanoid" id="E3MUU7"/>
<dbReference type="Gene3D" id="3.30.710.10">
    <property type="entry name" value="Potassium Channel Kv1.1, Chain A"/>
    <property type="match status" value="1"/>
</dbReference>
<gene>
    <name evidence="3" type="ORF">CRE_21343</name>
</gene>
<proteinExistence type="predicted"/>
<evidence type="ECO:0000259" key="1">
    <source>
        <dbReference type="PROSITE" id="PS50097"/>
    </source>
</evidence>
<dbReference type="eggNOG" id="ENOG502RXUT">
    <property type="taxonomic scope" value="Eukaryota"/>
</dbReference>
<name>E3MUU7_CAERE</name>
<evidence type="ECO:0000259" key="2">
    <source>
        <dbReference type="PROSITE" id="PS50144"/>
    </source>
</evidence>
<dbReference type="Pfam" id="PF00917">
    <property type="entry name" value="MATH"/>
    <property type="match status" value="1"/>
</dbReference>
<dbReference type="SMART" id="SM00061">
    <property type="entry name" value="MATH"/>
    <property type="match status" value="1"/>
</dbReference>
<feature type="domain" description="BTB" evidence="1">
    <location>
        <begin position="154"/>
        <end position="213"/>
    </location>
</feature>
<dbReference type="SMART" id="SM00225">
    <property type="entry name" value="BTB"/>
    <property type="match status" value="1"/>
</dbReference>